<evidence type="ECO:0008006" key="3">
    <source>
        <dbReference type="Google" id="ProtNLM"/>
    </source>
</evidence>
<gene>
    <name evidence="1" type="ORF">CFP56_014607</name>
</gene>
<name>A0AAW0M3N7_QUESU</name>
<reference evidence="1 2" key="1">
    <citation type="journal article" date="2018" name="Sci. Data">
        <title>The draft genome sequence of cork oak.</title>
        <authorList>
            <person name="Ramos A.M."/>
            <person name="Usie A."/>
            <person name="Barbosa P."/>
            <person name="Barros P.M."/>
            <person name="Capote T."/>
            <person name="Chaves I."/>
            <person name="Simoes F."/>
            <person name="Abreu I."/>
            <person name="Carrasquinho I."/>
            <person name="Faro C."/>
            <person name="Guimaraes J.B."/>
            <person name="Mendonca D."/>
            <person name="Nobrega F."/>
            <person name="Rodrigues L."/>
            <person name="Saibo N.J.M."/>
            <person name="Varela M.C."/>
            <person name="Egas C."/>
            <person name="Matos J."/>
            <person name="Miguel C.M."/>
            <person name="Oliveira M.M."/>
            <person name="Ricardo C.P."/>
            <person name="Goncalves S."/>
        </authorList>
    </citation>
    <scope>NUCLEOTIDE SEQUENCE [LARGE SCALE GENOMIC DNA]</scope>
    <source>
        <strain evidence="2">cv. HL8</strain>
    </source>
</reference>
<comment type="caution">
    <text evidence="1">The sequence shown here is derived from an EMBL/GenBank/DDBJ whole genome shotgun (WGS) entry which is preliminary data.</text>
</comment>
<keyword evidence="2" id="KW-1185">Reference proteome</keyword>
<sequence length="268" mass="31215">MSLRNNPYFSKMMRFQTGYHMGFSTVKKLLVPSSDSDRDIIKIVNELKKRHVGQFIIRASAPVGAKYKMLSQTELHFRPKWAGIMRLICAKEWTVRTRWLLAHYNLKQHKHIVTRHKRFIEFEPEKVKLISISKEVDFLLFYVLDALQLVRIVIYNPKGDKFPNHSPIVENDAKEKSIKVTSIHLEFHVHVALFCSQFKTCKHITYQHENLLNGTSKMLEEKSPFNVSDESYIAHPNLISKGCKQPLKKVHTICLMQKQDADSLIMGP</sequence>
<dbReference type="Proteomes" id="UP000237347">
    <property type="component" value="Unassembled WGS sequence"/>
</dbReference>
<evidence type="ECO:0000313" key="2">
    <source>
        <dbReference type="Proteomes" id="UP000237347"/>
    </source>
</evidence>
<dbReference type="EMBL" id="PKMF04000022">
    <property type="protein sequence ID" value="KAK7858016.1"/>
    <property type="molecule type" value="Genomic_DNA"/>
</dbReference>
<organism evidence="1 2">
    <name type="scientific">Quercus suber</name>
    <name type="common">Cork oak</name>
    <dbReference type="NCBI Taxonomy" id="58331"/>
    <lineage>
        <taxon>Eukaryota</taxon>
        <taxon>Viridiplantae</taxon>
        <taxon>Streptophyta</taxon>
        <taxon>Embryophyta</taxon>
        <taxon>Tracheophyta</taxon>
        <taxon>Spermatophyta</taxon>
        <taxon>Magnoliopsida</taxon>
        <taxon>eudicotyledons</taxon>
        <taxon>Gunneridae</taxon>
        <taxon>Pentapetalae</taxon>
        <taxon>rosids</taxon>
        <taxon>fabids</taxon>
        <taxon>Fagales</taxon>
        <taxon>Fagaceae</taxon>
        <taxon>Quercus</taxon>
    </lineage>
</organism>
<protein>
    <recommendedName>
        <fullName evidence="3">SH2 domain-containing protein</fullName>
    </recommendedName>
</protein>
<proteinExistence type="predicted"/>
<accession>A0AAW0M3N7</accession>
<evidence type="ECO:0000313" key="1">
    <source>
        <dbReference type="EMBL" id="KAK7858016.1"/>
    </source>
</evidence>
<dbReference type="AlphaFoldDB" id="A0AAW0M3N7"/>